<evidence type="ECO:0000313" key="4">
    <source>
        <dbReference type="EMBL" id="QQR05940.1"/>
    </source>
</evidence>
<keyword evidence="1" id="KW-0175">Coiled coil</keyword>
<evidence type="ECO:0000313" key="2">
    <source>
        <dbReference type="EMBL" id="MDB7933029.1"/>
    </source>
</evidence>
<dbReference type="AlphaFoldDB" id="A0A174W8W6"/>
<reference evidence="3 5" key="1">
    <citation type="journal article" date="2019" name="Nat. Med.">
        <title>A library of human gut bacterial isolates paired with longitudinal multiomics data enables mechanistic microbiome research.</title>
        <authorList>
            <person name="Poyet M."/>
            <person name="Groussin M."/>
            <person name="Gibbons S.M."/>
            <person name="Avila-Pacheco J."/>
            <person name="Jiang X."/>
            <person name="Kearney S.M."/>
            <person name="Perrotta A.R."/>
            <person name="Berdy B."/>
            <person name="Zhao S."/>
            <person name="Lieberman T.D."/>
            <person name="Swanson P.K."/>
            <person name="Smith M."/>
            <person name="Roesemann S."/>
            <person name="Alexander J.E."/>
            <person name="Rich S.A."/>
            <person name="Livny J."/>
            <person name="Vlamakis H."/>
            <person name="Clish C."/>
            <person name="Bullock K."/>
            <person name="Deik A."/>
            <person name="Scott J."/>
            <person name="Pierce K.A."/>
            <person name="Xavier R.J."/>
            <person name="Alm E.J."/>
        </authorList>
    </citation>
    <scope>NUCLEOTIDE SEQUENCE [LARGE SCALE GENOMIC DNA]</scope>
    <source>
        <strain evidence="3 5">BIOML-A2</strain>
    </source>
</reference>
<dbReference type="Proteomes" id="UP000434475">
    <property type="component" value="Unassembled WGS sequence"/>
</dbReference>
<protein>
    <submittedName>
        <fullName evidence="3">Uncharacterized protein</fullName>
    </submittedName>
</protein>
<gene>
    <name evidence="3" type="ORF">GKE97_00005</name>
    <name evidence="4" type="ORF">I5Q84_00075</name>
    <name evidence="2" type="ORF">PNE06_08055</name>
</gene>
<dbReference type="GeneID" id="63973420"/>
<evidence type="ECO:0000313" key="5">
    <source>
        <dbReference type="Proteomes" id="UP000434475"/>
    </source>
</evidence>
<dbReference type="Proteomes" id="UP000595792">
    <property type="component" value="Chromosome"/>
</dbReference>
<sequence length="74" mass="8708">MEPIEIHVRLSPDDEVLALRARVAELEAQAEAARAERDRLEYKYRCESLINTELIDLCKREGVPFREALTRRPW</sequence>
<evidence type="ECO:0000313" key="6">
    <source>
        <dbReference type="Proteomes" id="UP000595792"/>
    </source>
</evidence>
<dbReference type="EMBL" id="JAQLWV010000010">
    <property type="protein sequence ID" value="MDB7933029.1"/>
    <property type="molecule type" value="Genomic_DNA"/>
</dbReference>
<evidence type="ECO:0000313" key="3">
    <source>
        <dbReference type="EMBL" id="MSB17895.1"/>
    </source>
</evidence>
<evidence type="ECO:0000256" key="1">
    <source>
        <dbReference type="SAM" id="Coils"/>
    </source>
</evidence>
<organism evidence="3 5">
    <name type="scientific">Flavonifractor plautii</name>
    <name type="common">Fusobacterium plautii</name>
    <dbReference type="NCBI Taxonomy" id="292800"/>
    <lineage>
        <taxon>Bacteria</taxon>
        <taxon>Bacillati</taxon>
        <taxon>Bacillota</taxon>
        <taxon>Clostridia</taxon>
        <taxon>Eubacteriales</taxon>
        <taxon>Oscillospiraceae</taxon>
        <taxon>Flavonifractor</taxon>
    </lineage>
</organism>
<name>A0A174W8W6_FLAPL</name>
<reference evidence="2" key="3">
    <citation type="submission" date="2023-01" db="EMBL/GenBank/DDBJ databases">
        <title>Human gut microbiome strain richness.</title>
        <authorList>
            <person name="Chen-Liaw A."/>
        </authorList>
    </citation>
    <scope>NUCLEOTIDE SEQUENCE</scope>
    <source>
        <strain evidence="2">1001287st1_F4_1001285I_161205</strain>
    </source>
</reference>
<reference evidence="4 6" key="2">
    <citation type="submission" date="2020-11" db="EMBL/GenBank/DDBJ databases">
        <title>Closed and high quality bacterial genomes of the OMM12 community.</title>
        <authorList>
            <person name="Marbouty M."/>
            <person name="Lamy-Besnier Q."/>
            <person name="Debarbieux L."/>
            <person name="Koszul R."/>
        </authorList>
    </citation>
    <scope>NUCLEOTIDE SEQUENCE [LARGE SCALE GENOMIC DNA]</scope>
    <source>
        <strain evidence="4 6">YL31</strain>
    </source>
</reference>
<accession>A0A174W8W6</accession>
<feature type="coiled-coil region" evidence="1">
    <location>
        <begin position="16"/>
        <end position="43"/>
    </location>
</feature>
<proteinExistence type="predicted"/>
<dbReference type="KEGG" id="fpla:A4U99_09370"/>
<dbReference type="RefSeq" id="WP_007488969.1">
    <property type="nucleotide sequence ID" value="NZ_AP031431.1"/>
</dbReference>
<dbReference type="EMBL" id="WKPR01000001">
    <property type="protein sequence ID" value="MSB17895.1"/>
    <property type="molecule type" value="Genomic_DNA"/>
</dbReference>
<dbReference type="Proteomes" id="UP001211173">
    <property type="component" value="Unassembled WGS sequence"/>
</dbReference>
<dbReference type="EMBL" id="CP065315">
    <property type="protein sequence ID" value="QQR05940.1"/>
    <property type="molecule type" value="Genomic_DNA"/>
</dbReference>